<evidence type="ECO:0000313" key="1">
    <source>
        <dbReference type="EMBL" id="KAJ8021023.1"/>
    </source>
</evidence>
<dbReference type="AlphaFoldDB" id="A0A9Q0YDU0"/>
<dbReference type="EMBL" id="JAIZAY010000022">
    <property type="protein sequence ID" value="KAJ8021023.1"/>
    <property type="molecule type" value="Genomic_DNA"/>
</dbReference>
<organism evidence="1 2">
    <name type="scientific">Holothuria leucospilota</name>
    <name type="common">Black long sea cucumber</name>
    <name type="synonym">Mertensiothuria leucospilota</name>
    <dbReference type="NCBI Taxonomy" id="206669"/>
    <lineage>
        <taxon>Eukaryota</taxon>
        <taxon>Metazoa</taxon>
        <taxon>Echinodermata</taxon>
        <taxon>Eleutherozoa</taxon>
        <taxon>Echinozoa</taxon>
        <taxon>Holothuroidea</taxon>
        <taxon>Aspidochirotacea</taxon>
        <taxon>Aspidochirotida</taxon>
        <taxon>Holothuriidae</taxon>
        <taxon>Holothuria</taxon>
    </lineage>
</organism>
<dbReference type="Proteomes" id="UP001152320">
    <property type="component" value="Chromosome 22"/>
</dbReference>
<keyword evidence="2" id="KW-1185">Reference proteome</keyword>
<name>A0A9Q0YDU0_HOLLE</name>
<dbReference type="OrthoDB" id="10400564at2759"/>
<proteinExistence type="predicted"/>
<reference evidence="1" key="1">
    <citation type="submission" date="2021-10" db="EMBL/GenBank/DDBJ databases">
        <title>Tropical sea cucumber genome reveals ecological adaptation and Cuvierian tubules defense mechanism.</title>
        <authorList>
            <person name="Chen T."/>
        </authorList>
    </citation>
    <scope>NUCLEOTIDE SEQUENCE</scope>
    <source>
        <strain evidence="1">Nanhai2018</strain>
        <tissue evidence="1">Muscle</tissue>
    </source>
</reference>
<gene>
    <name evidence="1" type="ORF">HOLleu_40777</name>
</gene>
<sequence length="162" mass="18102">MFTTVRWCEGDNMEERSQTVNHLLPVMRPRGGVNMFALVDDRVMDSTVYIANNHFRRVALLRIPHPSQVYQNAVAPGYVMLQPALPYAHPTLPNQTFYDLNVAYQQHLNANAAYEQYAGFTSPGYISPTLTYAVQQAGTLPGGAASYTQYQSTPQVAGDRMQ</sequence>
<protein>
    <submittedName>
        <fullName evidence="1">Uncharacterized protein</fullName>
    </submittedName>
</protein>
<evidence type="ECO:0000313" key="2">
    <source>
        <dbReference type="Proteomes" id="UP001152320"/>
    </source>
</evidence>
<comment type="caution">
    <text evidence="1">The sequence shown here is derived from an EMBL/GenBank/DDBJ whole genome shotgun (WGS) entry which is preliminary data.</text>
</comment>
<accession>A0A9Q0YDU0</accession>